<dbReference type="Pfam" id="PF18362">
    <property type="entry name" value="THB"/>
    <property type="match status" value="1"/>
</dbReference>
<dbReference type="FunFam" id="2.60.40.10:FF:000062">
    <property type="entry name" value="Myosin-binding protein C, slow type"/>
    <property type="match status" value="1"/>
</dbReference>
<dbReference type="FunFam" id="2.60.40.10:FF:000080">
    <property type="entry name" value="Myosin light chain kinase, smooth muscle"/>
    <property type="match status" value="1"/>
</dbReference>
<evidence type="ECO:0000256" key="5">
    <source>
        <dbReference type="ARBA" id="ARBA00022737"/>
    </source>
</evidence>
<comment type="subcellular location">
    <subcellularLocation>
        <location evidence="2">Cytoplasm</location>
        <location evidence="2">Myofibril</location>
        <location evidence="2">Sarcomere</location>
        <location evidence="2">Z line</location>
    </subcellularLocation>
    <subcellularLocation>
        <location evidence="1">Nucleus</location>
    </subcellularLocation>
</comment>
<dbReference type="FunFam" id="2.60.40.10:FF:001435">
    <property type="entry name" value="Immunoglobulin-like and fibronectin type III domain-containing 1"/>
    <property type="match status" value="1"/>
</dbReference>
<dbReference type="GO" id="GO:0005634">
    <property type="term" value="C:nucleus"/>
    <property type="evidence" value="ECO:0007669"/>
    <property type="project" value="UniProtKB-SubCell"/>
</dbReference>
<accession>A0A8X7XJ81</accession>
<dbReference type="InterPro" id="IPR036116">
    <property type="entry name" value="FN3_sf"/>
</dbReference>
<dbReference type="InterPro" id="IPR003961">
    <property type="entry name" value="FN3_dom"/>
</dbReference>
<feature type="domain" description="Fibronectin type-III" evidence="14">
    <location>
        <begin position="1180"/>
        <end position="1279"/>
    </location>
</feature>
<dbReference type="Proteomes" id="UP000886611">
    <property type="component" value="Unassembled WGS sequence"/>
</dbReference>
<evidence type="ECO:0000256" key="11">
    <source>
        <dbReference type="SAM" id="Coils"/>
    </source>
</evidence>
<feature type="domain" description="Fibronectin type-III" evidence="14">
    <location>
        <begin position="982"/>
        <end position="1077"/>
    </location>
</feature>
<feature type="region of interest" description="Disordered" evidence="12">
    <location>
        <begin position="391"/>
        <end position="438"/>
    </location>
</feature>
<dbReference type="CDD" id="cd00063">
    <property type="entry name" value="FN3"/>
    <property type="match status" value="4"/>
</dbReference>
<feature type="non-terminal residue" evidence="15">
    <location>
        <position position="1822"/>
    </location>
</feature>
<keyword evidence="5" id="KW-0677">Repeat</keyword>
<feature type="domain" description="Fibronectin type-III" evidence="14">
    <location>
        <begin position="1082"/>
        <end position="1177"/>
    </location>
</feature>
<dbReference type="InterPro" id="IPR040849">
    <property type="entry name" value="MyBP-C_THB"/>
</dbReference>
<dbReference type="FunFam" id="2.60.40.10:FF:001232">
    <property type="entry name" value="Immunoglobulin-like and fibronectin type III domain-containing 1"/>
    <property type="match status" value="1"/>
</dbReference>
<evidence type="ECO:0000259" key="14">
    <source>
        <dbReference type="PROSITE" id="PS50853"/>
    </source>
</evidence>
<feature type="coiled-coil region" evidence="11">
    <location>
        <begin position="1604"/>
        <end position="1677"/>
    </location>
</feature>
<dbReference type="SMART" id="SM00408">
    <property type="entry name" value="IGc2"/>
    <property type="match status" value="4"/>
</dbReference>
<evidence type="ECO:0000313" key="15">
    <source>
        <dbReference type="EMBL" id="KAG2468250.1"/>
    </source>
</evidence>
<dbReference type="InterPro" id="IPR050964">
    <property type="entry name" value="Striated_Muscle_Regulatory"/>
</dbReference>
<feature type="coiled-coil region" evidence="11">
    <location>
        <begin position="183"/>
        <end position="210"/>
    </location>
</feature>
<evidence type="ECO:0000256" key="10">
    <source>
        <dbReference type="ARBA" id="ARBA00071158"/>
    </source>
</evidence>
<dbReference type="GO" id="GO:0045214">
    <property type="term" value="P:sarcomere organization"/>
    <property type="evidence" value="ECO:0007669"/>
    <property type="project" value="TreeGrafter"/>
</dbReference>
<dbReference type="FunFam" id="2.60.40.10:FF:001097">
    <property type="entry name" value="Immunoglobulin-like and fibronectin type III domain-containing protein 1"/>
    <property type="match status" value="1"/>
</dbReference>
<dbReference type="SMART" id="SM00409">
    <property type="entry name" value="IG"/>
    <property type="match status" value="6"/>
</dbReference>
<dbReference type="InterPro" id="IPR042566">
    <property type="entry name" value="L1_C"/>
</dbReference>
<protein>
    <recommendedName>
        <fullName evidence="10">Immunoglobulin-like and fibronectin type III domain-containing protein 1</fullName>
    </recommendedName>
</protein>
<keyword evidence="7" id="KW-0539">Nucleus</keyword>
<feature type="compositionally biased region" description="Basic and acidic residues" evidence="12">
    <location>
        <begin position="704"/>
        <end position="718"/>
    </location>
</feature>
<evidence type="ECO:0000256" key="8">
    <source>
        <dbReference type="ARBA" id="ARBA00023319"/>
    </source>
</evidence>
<dbReference type="GO" id="GO:0030018">
    <property type="term" value="C:Z disc"/>
    <property type="evidence" value="ECO:0007669"/>
    <property type="project" value="UniProtKB-SubCell"/>
</dbReference>
<dbReference type="InterPro" id="IPR007110">
    <property type="entry name" value="Ig-like_dom"/>
</dbReference>
<evidence type="ECO:0000313" key="16">
    <source>
        <dbReference type="Proteomes" id="UP000886611"/>
    </source>
</evidence>
<dbReference type="SUPFAM" id="SSF49265">
    <property type="entry name" value="Fibronectin type III"/>
    <property type="match status" value="2"/>
</dbReference>
<comment type="caution">
    <text evidence="15">The sequence shown here is derived from an EMBL/GenBank/DDBJ whole genome shotgun (WGS) entry which is preliminary data.</text>
</comment>
<feature type="domain" description="Ig-like" evidence="13">
    <location>
        <begin position="1491"/>
        <end position="1581"/>
    </location>
</feature>
<keyword evidence="6 11" id="KW-0175">Coiled coil</keyword>
<dbReference type="InterPro" id="IPR013783">
    <property type="entry name" value="Ig-like_fold"/>
</dbReference>
<gene>
    <name evidence="15" type="primary">Igfn1</name>
    <name evidence="15" type="ORF">GTO96_0015391</name>
</gene>
<feature type="domain" description="Ig-like" evidence="13">
    <location>
        <begin position="1282"/>
        <end position="1373"/>
    </location>
</feature>
<dbReference type="PRINTS" id="PR00014">
    <property type="entry name" value="FNTYPEIII"/>
</dbReference>
<dbReference type="Pfam" id="PF00041">
    <property type="entry name" value="fn3"/>
    <property type="match status" value="3"/>
</dbReference>
<feature type="non-terminal residue" evidence="15">
    <location>
        <position position="1"/>
    </location>
</feature>
<evidence type="ECO:0000259" key="13">
    <source>
        <dbReference type="PROSITE" id="PS50835"/>
    </source>
</evidence>
<evidence type="ECO:0000256" key="7">
    <source>
        <dbReference type="ARBA" id="ARBA00023242"/>
    </source>
</evidence>
<name>A0A8X7XJ81_POLSE</name>
<evidence type="ECO:0000256" key="6">
    <source>
        <dbReference type="ARBA" id="ARBA00023054"/>
    </source>
</evidence>
<dbReference type="Gene3D" id="2.60.40.10">
    <property type="entry name" value="Immunoglobulins"/>
    <property type="match status" value="11"/>
</dbReference>
<keyword evidence="8" id="KW-0393">Immunoglobulin domain</keyword>
<dbReference type="InterPro" id="IPR003599">
    <property type="entry name" value="Ig_sub"/>
</dbReference>
<dbReference type="SMART" id="SM00060">
    <property type="entry name" value="FN3"/>
    <property type="match status" value="4"/>
</dbReference>
<feature type="compositionally biased region" description="Low complexity" evidence="12">
    <location>
        <begin position="467"/>
        <end position="478"/>
    </location>
</feature>
<evidence type="ECO:0000256" key="4">
    <source>
        <dbReference type="ARBA" id="ARBA00022490"/>
    </source>
</evidence>
<dbReference type="PROSITE" id="PS50835">
    <property type="entry name" value="IG_LIKE"/>
    <property type="match status" value="4"/>
</dbReference>
<evidence type="ECO:0000256" key="3">
    <source>
        <dbReference type="ARBA" id="ARBA00006692"/>
    </source>
</evidence>
<feature type="compositionally biased region" description="Polar residues" evidence="12">
    <location>
        <begin position="758"/>
        <end position="769"/>
    </location>
</feature>
<feature type="compositionally biased region" description="Polar residues" evidence="12">
    <location>
        <begin position="410"/>
        <end position="421"/>
    </location>
</feature>
<dbReference type="FunFam" id="2.60.40.10:FF:001401">
    <property type="entry name" value="immunoglobulin-like and fibronectin type III domain-containing protein 1"/>
    <property type="match status" value="1"/>
</dbReference>
<sequence>MPGVKITQYTEDIPPGCSTPDFDRKPIPLTIQEGKTATFKAIICGEPKAQVTWSRNKGDMNDGSKYKITYDKIMDEHMLQVISVTGEDADTYKCSASNLYGEALCFANLIVIEIGFKKKAKPKAQEAAHEDPTEFRKLLKKRSPKEEPSRQQKALDSKVWEVLLSADKKDYERICIEYGITDFRGMLKKLNQLKKEREEEQSKFVEAISNLKHIQVTNEGSAQFEIEMQLKDENSRILLYKDGQLIPYSEDMEMKHNLRKVGKKYIFSIRDLLPEDAGLYQVDVEEVNVFSTDLPSKFIPINFTSPMKEVHCKEREDAFFEVTLSHPLPKLVWMYKNQTLEAGDKYRFTVSEDGLTHRLIIKDVMPVDKGIYSVAAGIRSSSAWLMVEIEESDDPASRAKRKPRKVTDVGENQEQDQQGKGQNRAKKGTLNRESGIQNYDGLGQDQVIVNGFDDGFGKDTLNGYQGSNSESSLEDSTSGQKVIGTLGGDKKGIRTNLEGSKENLTGLHDLKGGKGSCGHSDVVSSSAGDSQYGHDGILCDANESHGRNVNLGYDGLGLSLSEKVGQEEKYGATEGQGDERKEQSGLLNQKAGLGNNSGDNGNKELSGLLNQKAGLGNKSGNDGNKELSGLLNQKAGLGNKSGNDGNKDVSGLLNEKAGLVNNSGGEHGRIADGYGENLSENKSLSEGEKRSPIILEKSSVTDSDANRKGISESLKGKSGDVNGQLQKDLGAGKDIVGPSTQSLGYDNSAKSGLGRNCIESSPNVTGLTEDQNRKNKRSGRKLLVEESPSDLGAHFVSGLMDVQARKGHSAELVCKLSSDQTEGMWFKDGVKLQSRDGLAIYNDGCNHKLILSNVQDSDAGKYRFEADGHKSESCVVVEDPPEIDADEMEKLSKQPVVVKAGQNAVIKVPFQGRAPMKASWYKDGDELAEDHRMHIEKGPNHSRLLIGKCQRKDSGDIKLKLKNDSGTAEVATKLIVLDKPLSPQGPVEVLESSASCIQIKWRPPKDDGGQPINSYTVERQQVGRNTWVKVGEVPGSTTTYTSDKVDHGKKYCFRIRAVNSEGVSDFLETEDITAGKKAFPGPPAPPKIVSASSKAIALSWGAPHNTGGSRIAGYAVEKRKKGSNLWTSVSNEPLKEKKCVITDIVEGSQYEFRVAAVNESGMGEFSVPSNYVIARDPMRPPSKVKDLKVTGSSYSSLSLSWAKPDVDEGDEAKGYFVEVKPANSITWLSCNSAPVSLTSYTIKGLKSMEMYFVRVTPVNDGGRGEPQELDNYVIAMPPPVRPHFLQDASFKSFMVVKEGSTIRVNIHFEGSPTPEVIWMKNNVPITKRATITNTDGLSQLLIPTSDRTDSGIYSIMIKNCFGQESMSLEIRVTDEPKPPGLVTMEEKVPGTVTVFWEPSPDEKYDNRLHYMVMKRDSFKLSWQTMADHIFNNKITATSIICGRQYYFRVYAKNDMGLSEPSESPAWSINKEKDKFTVKFPHYKQNDQRQAPRFSVGLKTHYVPLGYQCNMSCAVMGNPAPRVTWYRDNVSIMKNADYQTSNICGVCSLIITGVRPKDSGEYMAIAENSLGKAICTTRLIVANERLRQEVQLELRQVLGKIEERIQENSVKLSTLTDQLEHLKETFTNRIEMAEHLAAIAEERAVNVSFECEKLGDRLAALEDRSKRYNVRIEGLLENRESSNPVKFAAELFSRIIGDDFKAESEIAAAYRVRRSNTVRPQPRSFIVCFERLSFKLEVMALLRNKEDIIYENNHILIFPDFSPATATKRAAFYNIKQRLRQASVKYSLLYPTKLKVEWQGQFYVFASKEVAEKELRKLIPGLF</sequence>
<dbReference type="SUPFAM" id="SSF48726">
    <property type="entry name" value="Immunoglobulin"/>
    <property type="match status" value="6"/>
</dbReference>
<evidence type="ECO:0000256" key="9">
    <source>
        <dbReference type="ARBA" id="ARBA00063480"/>
    </source>
</evidence>
<dbReference type="InterPro" id="IPR013098">
    <property type="entry name" value="Ig_I-set"/>
</dbReference>
<evidence type="ECO:0000256" key="2">
    <source>
        <dbReference type="ARBA" id="ARBA00004216"/>
    </source>
</evidence>
<feature type="domain" description="Ig-like" evidence="13">
    <location>
        <begin position="20"/>
        <end position="98"/>
    </location>
</feature>
<dbReference type="PANTHER" id="PTHR13817:SF181">
    <property type="entry name" value="IMMUNOGLOBULIN-LIKE AND FIBRONECTIN TYPE III DOMAIN-CONTAINING PROTEIN 1"/>
    <property type="match status" value="1"/>
</dbReference>
<dbReference type="EMBL" id="JAATIS010000485">
    <property type="protein sequence ID" value="KAG2468250.1"/>
    <property type="molecule type" value="Genomic_DNA"/>
</dbReference>
<dbReference type="FunFam" id="2.60.40.10:FF:000617">
    <property type="entry name" value="Immunoglobulin-like and fibronectin type III domain-containing 1"/>
    <property type="match status" value="1"/>
</dbReference>
<dbReference type="FunFam" id="2.60.40.10:FF:001267">
    <property type="entry name" value="Immunoglobulin-like and fibronectin type III domain containing 1"/>
    <property type="match status" value="1"/>
</dbReference>
<dbReference type="FunFam" id="2.60.40.10:FF:001231">
    <property type="entry name" value="Immunoglobulin-like and fibronectin type III domain containing 1"/>
    <property type="match status" value="1"/>
</dbReference>
<feature type="compositionally biased region" description="Polar residues" evidence="12">
    <location>
        <begin position="738"/>
        <end position="750"/>
    </location>
</feature>
<dbReference type="Pfam" id="PF07679">
    <property type="entry name" value="I-set"/>
    <property type="match status" value="6"/>
</dbReference>
<feature type="domain" description="Ig-like" evidence="13">
    <location>
        <begin position="788"/>
        <end position="876"/>
    </location>
</feature>
<dbReference type="FunFam" id="2.60.40.10:FF:001498">
    <property type="entry name" value="immunoglobulin superfamily member 22"/>
    <property type="match status" value="1"/>
</dbReference>
<keyword evidence="4" id="KW-0963">Cytoplasm</keyword>
<reference evidence="15 16" key="1">
    <citation type="journal article" date="2021" name="Cell">
        <title>Tracing the genetic footprints of vertebrate landing in non-teleost ray-finned fishes.</title>
        <authorList>
            <person name="Bi X."/>
            <person name="Wang K."/>
            <person name="Yang L."/>
            <person name="Pan H."/>
            <person name="Jiang H."/>
            <person name="Wei Q."/>
            <person name="Fang M."/>
            <person name="Yu H."/>
            <person name="Zhu C."/>
            <person name="Cai Y."/>
            <person name="He Y."/>
            <person name="Gan X."/>
            <person name="Zeng H."/>
            <person name="Yu D."/>
            <person name="Zhu Y."/>
            <person name="Jiang H."/>
            <person name="Qiu Q."/>
            <person name="Yang H."/>
            <person name="Zhang Y.E."/>
            <person name="Wang W."/>
            <person name="Zhu M."/>
            <person name="He S."/>
            <person name="Zhang G."/>
        </authorList>
    </citation>
    <scope>NUCLEOTIDE SEQUENCE [LARGE SCALE GENOMIC DNA]</scope>
    <source>
        <strain evidence="15">Bchr_013</strain>
    </source>
</reference>
<proteinExistence type="inferred from homology"/>
<evidence type="ECO:0000256" key="1">
    <source>
        <dbReference type="ARBA" id="ARBA00004123"/>
    </source>
</evidence>
<dbReference type="InterPro" id="IPR036179">
    <property type="entry name" value="Ig-like_dom_sf"/>
</dbReference>
<organism evidence="15 16">
    <name type="scientific">Polypterus senegalus</name>
    <name type="common">Senegal bichir</name>
    <dbReference type="NCBI Taxonomy" id="55291"/>
    <lineage>
        <taxon>Eukaryota</taxon>
        <taxon>Metazoa</taxon>
        <taxon>Chordata</taxon>
        <taxon>Craniata</taxon>
        <taxon>Vertebrata</taxon>
        <taxon>Euteleostomi</taxon>
        <taxon>Actinopterygii</taxon>
        <taxon>Polypteriformes</taxon>
        <taxon>Polypteridae</taxon>
        <taxon>Polypterus</taxon>
    </lineage>
</organism>
<dbReference type="PANTHER" id="PTHR13817">
    <property type="entry name" value="TITIN"/>
    <property type="match status" value="1"/>
</dbReference>
<keyword evidence="16" id="KW-1185">Reference proteome</keyword>
<feature type="region of interest" description="Disordered" evidence="12">
    <location>
        <begin position="589"/>
        <end position="778"/>
    </location>
</feature>
<feature type="region of interest" description="Disordered" evidence="12">
    <location>
        <begin position="460"/>
        <end position="529"/>
    </location>
</feature>
<dbReference type="GO" id="GO:0031430">
    <property type="term" value="C:M band"/>
    <property type="evidence" value="ECO:0007669"/>
    <property type="project" value="TreeGrafter"/>
</dbReference>
<feature type="domain" description="Fibronectin type-III" evidence="14">
    <location>
        <begin position="1378"/>
        <end position="1473"/>
    </location>
</feature>
<comment type="subunit">
    <text evidence="9">Interacts with FLNC. Interacts with KY.</text>
</comment>
<dbReference type="InterPro" id="IPR003598">
    <property type="entry name" value="Ig_sub2"/>
</dbReference>
<evidence type="ECO:0000256" key="12">
    <source>
        <dbReference type="SAM" id="MobiDB-lite"/>
    </source>
</evidence>
<dbReference type="PROSITE" id="PS50853">
    <property type="entry name" value="FN3"/>
    <property type="match status" value="4"/>
</dbReference>
<comment type="similarity">
    <text evidence="3">Belongs to the protein kinase superfamily. CAMK Ser/Thr protein kinase family.</text>
</comment>
<dbReference type="Gene3D" id="3.30.250.20">
    <property type="entry name" value="L1 transposable element, C-terminal domain"/>
    <property type="match status" value="1"/>
</dbReference>